<dbReference type="Gene3D" id="2.30.110.10">
    <property type="entry name" value="Electron Transport, Fmn-binding Protein, Chain A"/>
    <property type="match status" value="1"/>
</dbReference>
<dbReference type="PANTHER" id="PTHR35176:SF11">
    <property type="entry name" value="PYRIDOXAMINE 5'-PHOSPHATE OXIDASE FAMILY PROTEIN"/>
    <property type="match status" value="1"/>
</dbReference>
<comment type="caution">
    <text evidence="2">The sequence shown here is derived from an EMBL/GenBank/DDBJ whole genome shotgun (WGS) entry which is preliminary data.</text>
</comment>
<reference evidence="2 3" key="1">
    <citation type="submission" date="2019-03" db="EMBL/GenBank/DDBJ databases">
        <title>Sequencing the genomes of 1000 actinobacteria strains.</title>
        <authorList>
            <person name="Klenk H.-P."/>
        </authorList>
    </citation>
    <scope>NUCLEOTIDE SEQUENCE [LARGE SCALE GENOMIC DNA]</scope>
    <source>
        <strain evidence="2 3">DSM 18936</strain>
    </source>
</reference>
<evidence type="ECO:0000256" key="1">
    <source>
        <dbReference type="ARBA" id="ARBA00023002"/>
    </source>
</evidence>
<dbReference type="OrthoDB" id="5738083at2"/>
<keyword evidence="1" id="KW-0560">Oxidoreductase</keyword>
<dbReference type="EMBL" id="SOAU01000001">
    <property type="protein sequence ID" value="TDT17163.1"/>
    <property type="molecule type" value="Genomic_DNA"/>
</dbReference>
<evidence type="ECO:0000313" key="3">
    <source>
        <dbReference type="Proteomes" id="UP000294558"/>
    </source>
</evidence>
<organism evidence="2 3">
    <name type="scientific">Ilumatobacter fluminis</name>
    <dbReference type="NCBI Taxonomy" id="467091"/>
    <lineage>
        <taxon>Bacteria</taxon>
        <taxon>Bacillati</taxon>
        <taxon>Actinomycetota</taxon>
        <taxon>Acidimicrobiia</taxon>
        <taxon>Acidimicrobiales</taxon>
        <taxon>Ilumatobacteraceae</taxon>
        <taxon>Ilumatobacter</taxon>
    </lineage>
</organism>
<dbReference type="PANTHER" id="PTHR35176">
    <property type="entry name" value="HEME OXYGENASE HI_0854-RELATED"/>
    <property type="match status" value="1"/>
</dbReference>
<dbReference type="NCBIfam" id="TIGR03666">
    <property type="entry name" value="Rv2061_F420"/>
    <property type="match status" value="1"/>
</dbReference>
<accession>A0A4R7I3L5</accession>
<protein>
    <submittedName>
        <fullName evidence="2">Uncharacterized protein</fullName>
    </submittedName>
</protein>
<gene>
    <name evidence="2" type="ORF">BDK89_2768</name>
</gene>
<dbReference type="RefSeq" id="WP_133869468.1">
    <property type="nucleotide sequence ID" value="NZ_SOAU01000001.1"/>
</dbReference>
<proteinExistence type="predicted"/>
<dbReference type="AlphaFoldDB" id="A0A4R7I3L5"/>
<evidence type="ECO:0000313" key="2">
    <source>
        <dbReference type="EMBL" id="TDT17163.1"/>
    </source>
</evidence>
<dbReference type="InterPro" id="IPR012349">
    <property type="entry name" value="Split_barrel_FMN-bd"/>
</dbReference>
<name>A0A4R7I3L5_9ACTN</name>
<dbReference type="InterPro" id="IPR019965">
    <property type="entry name" value="PPOX_F420-dep_Rv2061_put"/>
</dbReference>
<sequence length="131" mass="14241">MGLGDEKYILLTTFKRDGTAVPTPVWSVPLGDREIGFWTSSGSGKAKRLAHTDRVIVQPCDARGNVNDGSEPVDATARLVEGDELEAIRVKVNDKYGFMTKITKVLGTIGGIVKRNRIPYGDRGVVITLPE</sequence>
<dbReference type="Proteomes" id="UP000294558">
    <property type="component" value="Unassembled WGS sequence"/>
</dbReference>
<dbReference type="GO" id="GO:0005829">
    <property type="term" value="C:cytosol"/>
    <property type="evidence" value="ECO:0007669"/>
    <property type="project" value="TreeGrafter"/>
</dbReference>
<dbReference type="GO" id="GO:0070967">
    <property type="term" value="F:coenzyme F420 binding"/>
    <property type="evidence" value="ECO:0007669"/>
    <property type="project" value="TreeGrafter"/>
</dbReference>
<keyword evidence="3" id="KW-1185">Reference proteome</keyword>
<dbReference type="InterPro" id="IPR052019">
    <property type="entry name" value="F420H2_bilvrd_red/Heme_oxyg"/>
</dbReference>
<dbReference type="SUPFAM" id="SSF50475">
    <property type="entry name" value="FMN-binding split barrel"/>
    <property type="match status" value="1"/>
</dbReference>
<dbReference type="GO" id="GO:0016627">
    <property type="term" value="F:oxidoreductase activity, acting on the CH-CH group of donors"/>
    <property type="evidence" value="ECO:0007669"/>
    <property type="project" value="TreeGrafter"/>
</dbReference>